<dbReference type="PANTHER" id="PTHR37291:SF1">
    <property type="entry name" value="TYPE IV METHYL-DIRECTED RESTRICTION ENZYME ECOKMCRB SUBUNIT"/>
    <property type="match status" value="1"/>
</dbReference>
<dbReference type="GO" id="GO:0005524">
    <property type="term" value="F:ATP binding"/>
    <property type="evidence" value="ECO:0007669"/>
    <property type="project" value="InterPro"/>
</dbReference>
<reference evidence="3" key="1">
    <citation type="submission" date="2018-12" db="EMBL/GenBank/DDBJ databases">
        <title>Complete genome sequence of an uncultured bacterium of the candidate phylum Bipolaricaulota.</title>
        <authorList>
            <person name="Kadnikov V.V."/>
            <person name="Mardanov A.V."/>
            <person name="Beletsky A.V."/>
            <person name="Frank Y.A."/>
            <person name="Karnachuk O.V."/>
            <person name="Ravin N.V."/>
        </authorList>
    </citation>
    <scope>NUCLEOTIDE SEQUENCE [LARGE SCALE GENOMIC DNA]</scope>
</reference>
<name>A0A410FRT1_BIPS1</name>
<dbReference type="PANTHER" id="PTHR37291">
    <property type="entry name" value="5-METHYLCYTOSINE-SPECIFIC RESTRICTION ENZYME B"/>
    <property type="match status" value="1"/>
</dbReference>
<dbReference type="InterPro" id="IPR003593">
    <property type="entry name" value="AAA+_ATPase"/>
</dbReference>
<dbReference type="EMBL" id="CP034928">
    <property type="protein sequence ID" value="QAA75929.1"/>
    <property type="molecule type" value="Genomic_DNA"/>
</dbReference>
<dbReference type="KEGG" id="bih:BIP78_0161"/>
<dbReference type="InterPro" id="IPR052934">
    <property type="entry name" value="Methyl-DNA_Rec/Restrict_Enz"/>
</dbReference>
<dbReference type="GO" id="GO:0016887">
    <property type="term" value="F:ATP hydrolysis activity"/>
    <property type="evidence" value="ECO:0007669"/>
    <property type="project" value="InterPro"/>
</dbReference>
<gene>
    <name evidence="2" type="ORF">BIP78_0161</name>
</gene>
<dbReference type="Proteomes" id="UP000287233">
    <property type="component" value="Chromosome"/>
</dbReference>
<dbReference type="SUPFAM" id="SSF52540">
    <property type="entry name" value="P-loop containing nucleoside triphosphate hydrolases"/>
    <property type="match status" value="1"/>
</dbReference>
<dbReference type="Gene3D" id="3.40.50.300">
    <property type="entry name" value="P-loop containing nucleotide triphosphate hydrolases"/>
    <property type="match status" value="1"/>
</dbReference>
<evidence type="ECO:0000313" key="3">
    <source>
        <dbReference type="Proteomes" id="UP000287233"/>
    </source>
</evidence>
<dbReference type="Pfam" id="PF07728">
    <property type="entry name" value="AAA_5"/>
    <property type="match status" value="1"/>
</dbReference>
<sequence>MNADYESAVAKLREMLSALDPADPTLVAKERVLGRYGLMFRPEGVQRITAEEFVSFLRFENNQHWGGLHRMASNLTADMEALRRGLALLVDEGQPLAPRFAQALQSVRGLGPGIASAILLVAYPDRYGVWNGRSEVALKRLGVWPAAPRGASKGQIYERVNGVIVRLRDSLGTDLWTLDLLFSLLTESDEGLPVIEPEDAEWFTRFLSTPEYARRERDYKVAVHLLVSALLSKASLDAPSFPDLLARFFRGELEPEELGLDEGTAAEVRRRLDNSGLDLLGAIANLTGGRWGLPHFTWIPRAVDTGLGEELRSAFRALVAEDPSLSERVDRFREEMEQIQVHLRDGGGFEPGWKVRQPSLQFVGLILGAYDPKQYTFYHAGSLQRGLEELGVRWPSAGGGRRYAEVCSLVQNTLQALSERGVPARDMIDAQSFLYLLTGREPHPNGGRPSSERLAKALLWPPERAKRLLNTASRGKPLLFSGPPGTGKTFVARKLAEALAVDEEHIEVVQFHPTYGYEDFMEGIRPRIGEGGGVRYEIVPGALKALCQEATADPEAQFVLIIDEINRANLPRVLGEVLYCVEYRGKDGAIRLPYSGEEFWIPEKLLIVGTMNTADRSIAIVDAALRRRFLEIRFDPDPELLRRWWERQGDAVTGEKAARKLVALNDALRVLLDAHRLVGHTYLMDRRIAQEGFEPVWEWQLCPVLAEHLYARPDEVERLREVFLNA</sequence>
<evidence type="ECO:0000259" key="1">
    <source>
        <dbReference type="SMART" id="SM00382"/>
    </source>
</evidence>
<evidence type="ECO:0000313" key="2">
    <source>
        <dbReference type="EMBL" id="QAA75929.1"/>
    </source>
</evidence>
<accession>A0A410FRT1</accession>
<dbReference type="AlphaFoldDB" id="A0A410FRT1"/>
<dbReference type="InterPro" id="IPR027417">
    <property type="entry name" value="P-loop_NTPase"/>
</dbReference>
<protein>
    <recommendedName>
        <fullName evidence="1">AAA+ ATPase domain-containing protein</fullName>
    </recommendedName>
</protein>
<feature type="domain" description="AAA+ ATPase" evidence="1">
    <location>
        <begin position="474"/>
        <end position="639"/>
    </location>
</feature>
<organism evidence="2 3">
    <name type="scientific">Bipolaricaulis sibiricus</name>
    <dbReference type="NCBI Taxonomy" id="2501609"/>
    <lineage>
        <taxon>Bacteria</taxon>
        <taxon>Candidatus Bipolaricaulota</taxon>
        <taxon>Candidatus Bipolaricaulia</taxon>
        <taxon>Candidatus Bipolaricaulales</taxon>
        <taxon>Candidatus Bipolaricaulaceae</taxon>
        <taxon>Candidatus Bipolaricaulis</taxon>
    </lineage>
</organism>
<dbReference type="CDD" id="cd00009">
    <property type="entry name" value="AAA"/>
    <property type="match status" value="1"/>
</dbReference>
<dbReference type="SMART" id="SM00382">
    <property type="entry name" value="AAA"/>
    <property type="match status" value="1"/>
</dbReference>
<proteinExistence type="predicted"/>
<dbReference type="InterPro" id="IPR011704">
    <property type="entry name" value="ATPase_dyneun-rel_AAA"/>
</dbReference>